<keyword evidence="14" id="KW-0511">Multifunctional enzyme</keyword>
<dbReference type="HAMAP" id="MF_00135">
    <property type="entry name" value="PRAI"/>
    <property type="match status" value="1"/>
</dbReference>
<name>A0A4Z1NGT9_9PEZI</name>
<dbReference type="InterPro" id="IPR013785">
    <property type="entry name" value="Aldolase_TIM"/>
</dbReference>
<dbReference type="FunFam" id="3.40.50.880:FF:000031">
    <property type="entry name" value="Multifunctional tryptophan biosynthesis protein"/>
    <property type="match status" value="1"/>
</dbReference>
<comment type="pathway">
    <text evidence="5 16">Amino-acid biosynthesis; L-tryptophan biosynthesis; L-tryptophan from chorismate: step 4/5.</text>
</comment>
<evidence type="ECO:0000256" key="1">
    <source>
        <dbReference type="ARBA" id="ARBA00001164"/>
    </source>
</evidence>
<dbReference type="Gene3D" id="3.20.20.70">
    <property type="entry name" value="Aldolase class I"/>
    <property type="match status" value="2"/>
</dbReference>
<dbReference type="Gene3D" id="3.40.50.880">
    <property type="match status" value="1"/>
</dbReference>
<keyword evidence="7 16" id="KW-0028">Amino-acid biosynthesis</keyword>
<dbReference type="Pfam" id="PF00117">
    <property type="entry name" value="GATase"/>
    <property type="match status" value="1"/>
</dbReference>
<dbReference type="Pfam" id="PF00697">
    <property type="entry name" value="PRAI"/>
    <property type="match status" value="1"/>
</dbReference>
<keyword evidence="21" id="KW-1185">Reference proteome</keyword>
<evidence type="ECO:0000313" key="21">
    <source>
        <dbReference type="Proteomes" id="UP000298493"/>
    </source>
</evidence>
<dbReference type="InterPro" id="IPR013798">
    <property type="entry name" value="Indole-3-glycerol_P_synth_dom"/>
</dbReference>
<evidence type="ECO:0000259" key="18">
    <source>
        <dbReference type="Pfam" id="PF00218"/>
    </source>
</evidence>
<dbReference type="PANTHER" id="PTHR43418:SF4">
    <property type="entry name" value="MULTIFUNCTIONAL TRYPTOPHAN BIOSYNTHESIS PROTEIN"/>
    <property type="match status" value="1"/>
</dbReference>
<sequence>MAGQDLVDHSPHQPSPQPPLATAYNLILIDNYDSFTWNIYQYLVLEGATVTVVRNDEISLDELIKRNPTQLVISPGPGHPDTDAGISSDAIRHFAGKIPILGVCLGEQCIFTLFGGTVAVTGEILHGKTSNIGHDGKGVYENLSQQLPVTRYHSLAGTHQTLPDCLEVSSWAATGADKNKTVIMGVRHKEFVLEGVQFHPESILTAEGRPMLRNFLMMQGGTWAENARLAKTRWQTPVNGAANGLPKDKNTNILEKIFDRRNILVAEQKQIPSQRPNDLQEAYELNLSPPQISFPDRLRQSPYPLSLMAEIKRASPSKGIISISTCAPAQARKYALAGASVISVLTEPDWFKGSIEDLRAVRQSLEGMPNRPAVLRKEFVFDEYQILEARLAGADTVLLIVKMLDETHLKRLYTYSQSLGMEPLVEVNTVEEMKIAVTMGSKVIGVNNRNLTNFEVDLDTTSRLMSIVPGETMVCALSGISGPKDVEPYLNNGVGAVLVGEALMRASDTAQFITELLAGEQRPTIQPATRKTFVKICGTRSVQAAKTAVQAGADAVGIILVAGRKRCVSRETALAISAAVHNTQKPEPLETDSTASYIATNYFDHSARVLINRKHALLVGVFRNQPIEFVLEQQKLLDLDVVQLHGAEPVEWAKLIPVPVIRAFKPDEPGMGTRGYHALPLLDSGIGGTGERLDLSDVKNVLAKDTGVRVLLAGGLNPDNVQSVLKELGQARKQIIGVDTSTGVEGADGEQDLGKIRAFVTAVKGT</sequence>
<dbReference type="InterPro" id="IPR011060">
    <property type="entry name" value="RibuloseP-bd_barrel"/>
</dbReference>
<dbReference type="Pfam" id="PF00218">
    <property type="entry name" value="IGPS"/>
    <property type="match status" value="1"/>
</dbReference>
<comment type="catalytic activity">
    <reaction evidence="1 16">
        <text>N-(5-phospho-beta-D-ribosyl)anthranilate = 1-(2-carboxyphenylamino)-1-deoxy-D-ribulose 5-phosphate</text>
        <dbReference type="Rhea" id="RHEA:21540"/>
        <dbReference type="ChEBI" id="CHEBI:18277"/>
        <dbReference type="ChEBI" id="CHEBI:58613"/>
        <dbReference type="EC" id="5.3.1.24"/>
    </reaction>
</comment>
<dbReference type="NCBIfam" id="TIGR00566">
    <property type="entry name" value="trpG_papA"/>
    <property type="match status" value="1"/>
</dbReference>
<dbReference type="UniPathway" id="UPA00035">
    <property type="reaction ID" value="UER00040"/>
</dbReference>
<dbReference type="PIRSF" id="PIRSF001382">
    <property type="entry name" value="TrpG-trpC-trpF"/>
    <property type="match status" value="1"/>
</dbReference>
<comment type="caution">
    <text evidence="20">The sequence shown here is derived from an EMBL/GenBank/DDBJ whole genome shotgun (WGS) entry which is preliminary data.</text>
</comment>
<dbReference type="CDD" id="cd01743">
    <property type="entry name" value="GATase1_Anthranilate_Synthase"/>
    <property type="match status" value="1"/>
</dbReference>
<dbReference type="GO" id="GO:0004640">
    <property type="term" value="F:phosphoribosylanthranilate isomerase activity"/>
    <property type="evidence" value="ECO:0007669"/>
    <property type="project" value="UniProtKB-UniRule"/>
</dbReference>
<dbReference type="PROSITE" id="PS00614">
    <property type="entry name" value="IGPS"/>
    <property type="match status" value="1"/>
</dbReference>
<feature type="domain" description="Glutamine amidotransferase" evidence="17">
    <location>
        <begin position="28"/>
        <end position="217"/>
    </location>
</feature>
<comment type="catalytic activity">
    <reaction evidence="15 16">
        <text>chorismate + L-glutamine = anthranilate + pyruvate + L-glutamate + H(+)</text>
        <dbReference type="Rhea" id="RHEA:21732"/>
        <dbReference type="ChEBI" id="CHEBI:15361"/>
        <dbReference type="ChEBI" id="CHEBI:15378"/>
        <dbReference type="ChEBI" id="CHEBI:16567"/>
        <dbReference type="ChEBI" id="CHEBI:29748"/>
        <dbReference type="ChEBI" id="CHEBI:29985"/>
        <dbReference type="ChEBI" id="CHEBI:58359"/>
        <dbReference type="EC" id="4.1.3.27"/>
    </reaction>
</comment>
<dbReference type="PRINTS" id="PR00097">
    <property type="entry name" value="ANTSNTHASEII"/>
</dbReference>
<comment type="pathway">
    <text evidence="4 16">Amino-acid biosynthesis; L-tryptophan biosynthesis; L-tryptophan from chorismate: step 3/5.</text>
</comment>
<evidence type="ECO:0000256" key="9">
    <source>
        <dbReference type="ARBA" id="ARBA00022822"/>
    </source>
</evidence>
<feature type="domain" description="N-(5'phosphoribosyl) anthranilate isomerase (PRAI)" evidence="19">
    <location>
        <begin position="595"/>
        <end position="761"/>
    </location>
</feature>
<dbReference type="Proteomes" id="UP000298493">
    <property type="component" value="Unassembled WGS sequence"/>
</dbReference>
<comment type="pathway">
    <text evidence="6 16">Amino-acid biosynthesis; L-tryptophan biosynthesis; L-tryptophan from chorismate: step 1/5.</text>
</comment>
<evidence type="ECO:0000256" key="3">
    <source>
        <dbReference type="ARBA" id="ARBA00003272"/>
    </source>
</evidence>
<evidence type="ECO:0000256" key="10">
    <source>
        <dbReference type="ARBA" id="ARBA00022962"/>
    </source>
</evidence>
<evidence type="ECO:0000256" key="12">
    <source>
        <dbReference type="ARBA" id="ARBA00023235"/>
    </source>
</evidence>
<keyword evidence="12 16" id="KW-0413">Isomerase</keyword>
<dbReference type="SUPFAM" id="SSF51366">
    <property type="entry name" value="Ribulose-phoshate binding barrel"/>
    <property type="match status" value="2"/>
</dbReference>
<dbReference type="AlphaFoldDB" id="A0A4Z1NGT9"/>
<accession>A0A4Z1NGT9</accession>
<evidence type="ECO:0000256" key="2">
    <source>
        <dbReference type="ARBA" id="ARBA00001633"/>
    </source>
</evidence>
<dbReference type="PROSITE" id="PS51273">
    <property type="entry name" value="GATASE_TYPE_1"/>
    <property type="match status" value="1"/>
</dbReference>
<evidence type="ECO:0000259" key="19">
    <source>
        <dbReference type="Pfam" id="PF00697"/>
    </source>
</evidence>
<dbReference type="GO" id="GO:0004049">
    <property type="term" value="F:anthranilate synthase activity"/>
    <property type="evidence" value="ECO:0007669"/>
    <property type="project" value="UniProtKB-UniRule"/>
</dbReference>
<feature type="domain" description="Indole-3-glycerol phosphate synthase" evidence="18">
    <location>
        <begin position="254"/>
        <end position="516"/>
    </location>
</feature>
<comment type="catalytic activity">
    <reaction evidence="2 16">
        <text>1-(2-carboxyphenylamino)-1-deoxy-D-ribulose 5-phosphate + H(+) = (1S,2R)-1-C-(indol-3-yl)glycerol 3-phosphate + CO2 + H2O</text>
        <dbReference type="Rhea" id="RHEA:23476"/>
        <dbReference type="ChEBI" id="CHEBI:15377"/>
        <dbReference type="ChEBI" id="CHEBI:15378"/>
        <dbReference type="ChEBI" id="CHEBI:16526"/>
        <dbReference type="ChEBI" id="CHEBI:58613"/>
        <dbReference type="ChEBI" id="CHEBI:58866"/>
        <dbReference type="EC" id="4.1.1.48"/>
    </reaction>
</comment>
<dbReference type="InterPro" id="IPR016302">
    <property type="entry name" value="Anthranilate_synth_II"/>
</dbReference>
<comment type="function">
    <text evidence="3 16">Trifunctional enzyme bearing the Gln amidotransferase (GATase) domain of anthranilate synthase, indole-glycerolphosphate synthase, and phosphoribosylanthranilate isomerase activities.</text>
</comment>
<dbReference type="CDD" id="cd00405">
    <property type="entry name" value="PRAI"/>
    <property type="match status" value="1"/>
</dbReference>
<dbReference type="FunFam" id="3.20.20.70:FF:000136">
    <property type="entry name" value="Multifunctional tryptophan biosynthesis protein"/>
    <property type="match status" value="1"/>
</dbReference>
<evidence type="ECO:0000256" key="15">
    <source>
        <dbReference type="ARBA" id="ARBA00047683"/>
    </source>
</evidence>
<organism evidence="20 21">
    <name type="scientific">Venturia nashicola</name>
    <dbReference type="NCBI Taxonomy" id="86259"/>
    <lineage>
        <taxon>Eukaryota</taxon>
        <taxon>Fungi</taxon>
        <taxon>Dikarya</taxon>
        <taxon>Ascomycota</taxon>
        <taxon>Pezizomycotina</taxon>
        <taxon>Dothideomycetes</taxon>
        <taxon>Pleosporomycetidae</taxon>
        <taxon>Venturiales</taxon>
        <taxon>Venturiaceae</taxon>
        <taxon>Venturia</taxon>
    </lineage>
</organism>
<dbReference type="GO" id="GO:0000162">
    <property type="term" value="P:L-tryptophan biosynthetic process"/>
    <property type="evidence" value="ECO:0007669"/>
    <property type="project" value="UniProtKB-UniRule"/>
</dbReference>
<reference evidence="20 21" key="1">
    <citation type="submission" date="2019-04" db="EMBL/GenBank/DDBJ databases">
        <title>High contiguity whole genome sequence and gene annotation resource for two Venturia nashicola isolates.</title>
        <authorList>
            <person name="Prokchorchik M."/>
            <person name="Won K."/>
            <person name="Lee Y."/>
            <person name="Choi E.D."/>
            <person name="Segonzac C."/>
            <person name="Sohn K.H."/>
        </authorList>
    </citation>
    <scope>NUCLEOTIDE SEQUENCE [LARGE SCALE GENOMIC DNA]</scope>
    <source>
        <strain evidence="20 21">PRI2</strain>
    </source>
</reference>
<evidence type="ECO:0000256" key="7">
    <source>
        <dbReference type="ARBA" id="ARBA00022605"/>
    </source>
</evidence>
<evidence type="ECO:0000256" key="14">
    <source>
        <dbReference type="ARBA" id="ARBA00023268"/>
    </source>
</evidence>
<dbReference type="PRINTS" id="PR00096">
    <property type="entry name" value="GATASE"/>
</dbReference>
<dbReference type="EC" id="4.1.3.27" evidence="16"/>
<dbReference type="EC" id="5.3.1.24" evidence="16"/>
<keyword evidence="10" id="KW-0315">Glutamine amidotransferase</keyword>
<dbReference type="EMBL" id="SNSC02000030">
    <property type="protein sequence ID" value="TID12990.1"/>
    <property type="molecule type" value="Genomic_DNA"/>
</dbReference>
<keyword evidence="13 16" id="KW-0456">Lyase</keyword>
<evidence type="ECO:0000256" key="16">
    <source>
        <dbReference type="PIRNR" id="PIRNR001382"/>
    </source>
</evidence>
<proteinExistence type="inferred from homology"/>
<dbReference type="OrthoDB" id="524799at2759"/>
<dbReference type="InterPro" id="IPR001240">
    <property type="entry name" value="PRAI_dom"/>
</dbReference>
<dbReference type="InterPro" id="IPR001468">
    <property type="entry name" value="Indole-3-GlycerolPSynthase_CS"/>
</dbReference>
<evidence type="ECO:0000256" key="5">
    <source>
        <dbReference type="ARBA" id="ARBA00004696"/>
    </source>
</evidence>
<dbReference type="InterPro" id="IPR017926">
    <property type="entry name" value="GATASE"/>
</dbReference>
<evidence type="ECO:0000259" key="17">
    <source>
        <dbReference type="Pfam" id="PF00117"/>
    </source>
</evidence>
<keyword evidence="11 16" id="KW-0057">Aromatic amino acid biosynthesis</keyword>
<dbReference type="GO" id="GO:0005829">
    <property type="term" value="C:cytosol"/>
    <property type="evidence" value="ECO:0007669"/>
    <property type="project" value="TreeGrafter"/>
</dbReference>
<evidence type="ECO:0000256" key="8">
    <source>
        <dbReference type="ARBA" id="ARBA00022793"/>
    </source>
</evidence>
<dbReference type="SUPFAM" id="SSF52317">
    <property type="entry name" value="Class I glutamine amidotransferase-like"/>
    <property type="match status" value="1"/>
</dbReference>
<dbReference type="CDD" id="cd00331">
    <property type="entry name" value="IGPS"/>
    <property type="match status" value="1"/>
</dbReference>
<evidence type="ECO:0000256" key="11">
    <source>
        <dbReference type="ARBA" id="ARBA00023141"/>
    </source>
</evidence>
<gene>
    <name evidence="20" type="ORF">E6O75_ATG10129</name>
</gene>
<evidence type="ECO:0000313" key="20">
    <source>
        <dbReference type="EMBL" id="TID12990.1"/>
    </source>
</evidence>
<dbReference type="STRING" id="86259.A0A4Z1NGT9"/>
<protein>
    <recommendedName>
        <fullName evidence="16">Multifunctional tryptophan biosynthesis protein</fullName>
    </recommendedName>
    <domain>
        <recommendedName>
            <fullName evidence="16">Anthranilate synthase component 2</fullName>
            <shortName evidence="16">AS</shortName>
            <ecNumber evidence="16">4.1.3.27</ecNumber>
        </recommendedName>
        <alternativeName>
            <fullName evidence="16">Anthranilate synthase, glutamine amidotransferase component</fullName>
        </alternativeName>
    </domain>
    <domain>
        <recommendedName>
            <fullName evidence="16">Indole-3-glycerol phosphate synthase</fullName>
            <shortName evidence="16">IGPS</shortName>
            <ecNumber evidence="16">4.1.1.48</ecNumber>
        </recommendedName>
    </domain>
    <domain>
        <recommendedName>
            <fullName evidence="16">N-(5'-phosphoribosyl)anthranilate isomerase</fullName>
            <shortName evidence="16">PRAI</shortName>
            <ecNumber evidence="16">5.3.1.24</ecNumber>
        </recommendedName>
    </domain>
</protein>
<evidence type="ECO:0000256" key="6">
    <source>
        <dbReference type="ARBA" id="ARBA00004873"/>
    </source>
</evidence>
<dbReference type="EC" id="4.1.1.48" evidence="16"/>
<keyword evidence="8 16" id="KW-0210">Decarboxylase</keyword>
<evidence type="ECO:0000256" key="4">
    <source>
        <dbReference type="ARBA" id="ARBA00004664"/>
    </source>
</evidence>
<dbReference type="PANTHER" id="PTHR43418">
    <property type="entry name" value="MULTIFUNCTIONAL TRYPTOPHAN BIOSYNTHESIS PROTEIN-RELATED"/>
    <property type="match status" value="1"/>
</dbReference>
<dbReference type="GO" id="GO:0004425">
    <property type="term" value="F:indole-3-glycerol-phosphate synthase activity"/>
    <property type="evidence" value="ECO:0007669"/>
    <property type="project" value="UniProtKB-UniRule"/>
</dbReference>
<evidence type="ECO:0000256" key="13">
    <source>
        <dbReference type="ARBA" id="ARBA00023239"/>
    </source>
</evidence>
<dbReference type="InterPro" id="IPR050472">
    <property type="entry name" value="Anth_synth/Amidotransfase"/>
</dbReference>
<dbReference type="InterPro" id="IPR029062">
    <property type="entry name" value="Class_I_gatase-like"/>
</dbReference>
<dbReference type="InterPro" id="IPR006221">
    <property type="entry name" value="TrpG/PapA_dom"/>
</dbReference>
<keyword evidence="9 16" id="KW-0822">Tryptophan biosynthesis</keyword>